<comment type="caution">
    <text evidence="2">The sequence shown here is derived from an EMBL/GenBank/DDBJ whole genome shotgun (WGS) entry which is preliminary data.</text>
</comment>
<dbReference type="Proteomes" id="UP000239446">
    <property type="component" value="Unassembled WGS sequence"/>
</dbReference>
<accession>A0A2S6G502</accession>
<dbReference type="AlphaFoldDB" id="A0A2S6G502"/>
<dbReference type="RefSeq" id="WP_104416642.1">
    <property type="nucleotide sequence ID" value="NZ_PTIT01000021.1"/>
</dbReference>
<sequence>MKLNKWIAAGAVLLVGAGAAPWGVGYMTEQQWLQATEEVNGAQPFVRVNTGEYDRGVLGAETSGSVTITDPATGESHEIEFKATVTHGLTGSLMDFKPRNGWQPEGADWYPEDQPRLTLETRLWGTATLEFNAPVMEVTNPDSGEIFRTSGGLAKLDVGSMGEQADLLMVWPEVALIGPQADVIVRGLELEQEMAWLSGDVWTGSGSMKLDNVSLQSPETPPIVIDGMILTSSSEASNEGRDLDSEAALKLESVTVDGASYGPHRLSLFLNGLDVASWNTFSDTMTELQVLQLQDELDSREVFQQQMQLMQQMTQSVQNMVGAGFSAGIRELNVSTAEGTIEGDLELAHPRLSDTERQQMLMVMQRLTGSLSFSLPVALAEQYPEIRMQVAPLVKQGFFVQEGDRLVMRGQLQDMVLNINDVALPLPPLM</sequence>
<organism evidence="2 3">
    <name type="scientific">Marinobacter persicus</name>
    <dbReference type="NCBI Taxonomy" id="930118"/>
    <lineage>
        <taxon>Bacteria</taxon>
        <taxon>Pseudomonadati</taxon>
        <taxon>Pseudomonadota</taxon>
        <taxon>Gammaproteobacteria</taxon>
        <taxon>Pseudomonadales</taxon>
        <taxon>Marinobacteraceae</taxon>
        <taxon>Marinobacter</taxon>
    </lineage>
</organism>
<dbReference type="EMBL" id="PTIT01000021">
    <property type="protein sequence ID" value="PPK50688.1"/>
    <property type="molecule type" value="Genomic_DNA"/>
</dbReference>
<evidence type="ECO:0000313" key="3">
    <source>
        <dbReference type="Proteomes" id="UP000239446"/>
    </source>
</evidence>
<gene>
    <name evidence="2" type="ORF">B0H24_10197</name>
    <name evidence="1" type="ORF">BY455_1217</name>
</gene>
<dbReference type="InterPro" id="IPR010352">
    <property type="entry name" value="DUF945"/>
</dbReference>
<dbReference type="Pfam" id="PF06097">
    <property type="entry name" value="DUF945"/>
    <property type="match status" value="1"/>
</dbReference>
<reference evidence="1 4" key="1">
    <citation type="submission" date="2018-02" db="EMBL/GenBank/DDBJ databases">
        <title>Deep subsurface shale carbon reservoir microbial communities from Ohio and West Virginia, USA.</title>
        <authorList>
            <person name="Wrighton K."/>
        </authorList>
    </citation>
    <scope>NUCLEOTIDE SEQUENCE [LARGE SCALE GENOMIC DNA]</scope>
    <source>
        <strain evidence="1 4">UTICA-S1B6</strain>
    </source>
</reference>
<evidence type="ECO:0000313" key="2">
    <source>
        <dbReference type="EMBL" id="PPK54086.1"/>
    </source>
</evidence>
<dbReference type="Proteomes" id="UP000239648">
    <property type="component" value="Unassembled WGS sequence"/>
</dbReference>
<proteinExistence type="predicted"/>
<dbReference type="OrthoDB" id="6346050at2"/>
<keyword evidence="4" id="KW-1185">Reference proteome</keyword>
<dbReference type="EMBL" id="PTIU01000019">
    <property type="protein sequence ID" value="PPK54086.1"/>
    <property type="molecule type" value="Genomic_DNA"/>
</dbReference>
<evidence type="ECO:0000313" key="4">
    <source>
        <dbReference type="Proteomes" id="UP000239648"/>
    </source>
</evidence>
<reference evidence="2 3" key="2">
    <citation type="submission" date="2018-02" db="EMBL/GenBank/DDBJ databases">
        <title>Subsurface microbial communities from deep shales in Ohio and West Virginia, USA.</title>
        <authorList>
            <person name="Wrighton K."/>
        </authorList>
    </citation>
    <scope>NUCLEOTIDE SEQUENCE [LARGE SCALE GENOMIC DNA]</scope>
    <source>
        <strain evidence="2 3">UTICA-S1B9</strain>
    </source>
</reference>
<protein>
    <submittedName>
        <fullName evidence="2">Uncharacterized protein DUF945</fullName>
    </submittedName>
</protein>
<evidence type="ECO:0000313" key="1">
    <source>
        <dbReference type="EMBL" id="PPK50688.1"/>
    </source>
</evidence>
<name>A0A2S6G502_9GAMM</name>